<dbReference type="InterPro" id="IPR017067">
    <property type="entry name" value="RNase_H1_euk"/>
</dbReference>
<evidence type="ECO:0000313" key="15">
    <source>
        <dbReference type="EMBL" id="AOW00315.1"/>
    </source>
</evidence>
<evidence type="ECO:0000256" key="7">
    <source>
        <dbReference type="ARBA" id="ARBA00022722"/>
    </source>
</evidence>
<dbReference type="Pfam" id="PF00075">
    <property type="entry name" value="RNase_H"/>
    <property type="match status" value="1"/>
</dbReference>
<dbReference type="InterPro" id="IPR002156">
    <property type="entry name" value="RNaseH_domain"/>
</dbReference>
<dbReference type="GeneID" id="2906024"/>
<evidence type="ECO:0000256" key="12">
    <source>
        <dbReference type="PIRNR" id="PIRNR036852"/>
    </source>
</evidence>
<keyword evidence="13" id="KW-0175">Coiled coil</keyword>
<dbReference type="Proteomes" id="UP000182444">
    <property type="component" value="Chromosome 1A"/>
</dbReference>
<evidence type="ECO:0000256" key="13">
    <source>
        <dbReference type="SAM" id="Coils"/>
    </source>
</evidence>
<evidence type="ECO:0000256" key="5">
    <source>
        <dbReference type="ARBA" id="ARBA00012180"/>
    </source>
</evidence>
<dbReference type="eggNOG" id="KOG3752">
    <property type="taxonomic scope" value="Eukaryota"/>
</dbReference>
<dbReference type="InterPro" id="IPR011320">
    <property type="entry name" value="RNase_H1_N"/>
</dbReference>
<dbReference type="KEGG" id="yli:2906024"/>
<dbReference type="VEuPathDB" id="FungiDB:YALI1_A06169g"/>
<protein>
    <recommendedName>
        <fullName evidence="6 12">Ribonuclease H</fullName>
        <shortName evidence="12">RNase H</shortName>
        <ecNumber evidence="5 12">3.1.26.4</ecNumber>
    </recommendedName>
</protein>
<dbReference type="PIRSF" id="PIRSF036852">
    <property type="entry name" value="Ribonuclease_H1_euk"/>
    <property type="match status" value="1"/>
</dbReference>
<evidence type="ECO:0000256" key="6">
    <source>
        <dbReference type="ARBA" id="ARBA00017721"/>
    </source>
</evidence>
<dbReference type="GO" id="GO:0004523">
    <property type="term" value="F:RNA-DNA hybrid ribonuclease activity"/>
    <property type="evidence" value="ECO:0007669"/>
    <property type="project" value="UniProtKB-UniRule"/>
</dbReference>
<evidence type="ECO:0000256" key="1">
    <source>
        <dbReference type="ARBA" id="ARBA00000077"/>
    </source>
</evidence>
<evidence type="ECO:0000256" key="9">
    <source>
        <dbReference type="ARBA" id="ARBA00022759"/>
    </source>
</evidence>
<dbReference type="Pfam" id="PF01693">
    <property type="entry name" value="Cauli_VI"/>
    <property type="match status" value="1"/>
</dbReference>
<comment type="similarity">
    <text evidence="4 12">Belongs to the RNase H family.</text>
</comment>
<dbReference type="FunFam" id="3.40.970.10:FF:000002">
    <property type="entry name" value="Ribonuclease H"/>
    <property type="match status" value="1"/>
</dbReference>
<name>A0A1D8N3X0_YARLL</name>
<proteinExistence type="inferred from homology"/>
<reference evidence="15 16" key="1">
    <citation type="journal article" date="2016" name="PLoS ONE">
        <title>Sequence Assembly of Yarrowia lipolytica Strain W29/CLIB89 Shows Transposable Element Diversity.</title>
        <authorList>
            <person name="Magnan C."/>
            <person name="Yu J."/>
            <person name="Chang I."/>
            <person name="Jahn E."/>
            <person name="Kanomata Y."/>
            <person name="Wu J."/>
            <person name="Zeller M."/>
            <person name="Oakes M."/>
            <person name="Baldi P."/>
            <person name="Sandmeyer S."/>
        </authorList>
    </citation>
    <scope>NUCLEOTIDE SEQUENCE [LARGE SCALE GENOMIC DNA]</scope>
    <source>
        <strain evidence="16">CLIB89(W29)</strain>
    </source>
</reference>
<dbReference type="GO" id="GO:0043137">
    <property type="term" value="P:DNA replication, removal of RNA primer"/>
    <property type="evidence" value="ECO:0007669"/>
    <property type="project" value="TreeGrafter"/>
</dbReference>
<dbReference type="GO" id="GO:0000287">
    <property type="term" value="F:magnesium ion binding"/>
    <property type="evidence" value="ECO:0007669"/>
    <property type="project" value="UniProtKB-UniRule"/>
</dbReference>
<comment type="function">
    <text evidence="3 12">Endonuclease that specifically degrades the RNA of RNA-DNA hybrids.</text>
</comment>
<dbReference type="PANTHER" id="PTHR10642">
    <property type="entry name" value="RIBONUCLEASE H1"/>
    <property type="match status" value="1"/>
</dbReference>
<comment type="cofactor">
    <cofactor evidence="2 12">
        <name>Mg(2+)</name>
        <dbReference type="ChEBI" id="CHEBI:18420"/>
    </cofactor>
</comment>
<evidence type="ECO:0000256" key="3">
    <source>
        <dbReference type="ARBA" id="ARBA00004065"/>
    </source>
</evidence>
<keyword evidence="8 12" id="KW-0479">Metal-binding</keyword>
<dbReference type="GO" id="GO:0003676">
    <property type="term" value="F:nucleic acid binding"/>
    <property type="evidence" value="ECO:0007669"/>
    <property type="project" value="UniProtKB-UniRule"/>
</dbReference>
<dbReference type="PROSITE" id="PS50879">
    <property type="entry name" value="RNASE_H_1"/>
    <property type="match status" value="1"/>
</dbReference>
<dbReference type="InterPro" id="IPR012337">
    <property type="entry name" value="RNaseH-like_sf"/>
</dbReference>
<evidence type="ECO:0000256" key="10">
    <source>
        <dbReference type="ARBA" id="ARBA00022801"/>
    </source>
</evidence>
<accession>A0A1D8N3X0</accession>
<dbReference type="EMBL" id="CP017553">
    <property type="protein sequence ID" value="AOW00315.1"/>
    <property type="molecule type" value="Genomic_DNA"/>
</dbReference>
<dbReference type="RefSeq" id="XP_499810.3">
    <property type="nucleotide sequence ID" value="XM_499810.3"/>
</dbReference>
<evidence type="ECO:0000256" key="4">
    <source>
        <dbReference type="ARBA" id="ARBA00005300"/>
    </source>
</evidence>
<dbReference type="VEuPathDB" id="FungiDB:YALI0_A06523g"/>
<comment type="catalytic activity">
    <reaction evidence="1 12">
        <text>Endonucleolytic cleavage to 5'-phosphomonoester.</text>
        <dbReference type="EC" id="3.1.26.4"/>
    </reaction>
</comment>
<evidence type="ECO:0000259" key="14">
    <source>
        <dbReference type="PROSITE" id="PS50879"/>
    </source>
</evidence>
<dbReference type="PANTHER" id="PTHR10642:SF26">
    <property type="entry name" value="RIBONUCLEASE H1"/>
    <property type="match status" value="1"/>
</dbReference>
<dbReference type="EC" id="3.1.26.4" evidence="5 12"/>
<keyword evidence="10 12" id="KW-0378">Hydrolase</keyword>
<dbReference type="SUPFAM" id="SSF55658">
    <property type="entry name" value="L9 N-domain-like"/>
    <property type="match status" value="1"/>
</dbReference>
<evidence type="ECO:0000256" key="2">
    <source>
        <dbReference type="ARBA" id="ARBA00001946"/>
    </source>
</evidence>
<dbReference type="InterPro" id="IPR050092">
    <property type="entry name" value="RNase_H"/>
</dbReference>
<dbReference type="InterPro" id="IPR036397">
    <property type="entry name" value="RNaseH_sf"/>
</dbReference>
<organism evidence="15 16">
    <name type="scientific">Yarrowia lipolytica</name>
    <name type="common">Candida lipolytica</name>
    <dbReference type="NCBI Taxonomy" id="4952"/>
    <lineage>
        <taxon>Eukaryota</taxon>
        <taxon>Fungi</taxon>
        <taxon>Dikarya</taxon>
        <taxon>Ascomycota</taxon>
        <taxon>Saccharomycotina</taxon>
        <taxon>Dipodascomycetes</taxon>
        <taxon>Dipodascales</taxon>
        <taxon>Dipodascales incertae sedis</taxon>
        <taxon>Yarrowia</taxon>
    </lineage>
</organism>
<gene>
    <name evidence="15" type="ORF">YALI1_A06169g</name>
</gene>
<feature type="coiled-coil region" evidence="13">
    <location>
        <begin position="83"/>
        <end position="134"/>
    </location>
</feature>
<dbReference type="Gene3D" id="3.40.970.10">
    <property type="entry name" value="Ribonuclease H1, N-terminal domain"/>
    <property type="match status" value="1"/>
</dbReference>
<keyword evidence="7 12" id="KW-0540">Nuclease</keyword>
<dbReference type="InterPro" id="IPR009027">
    <property type="entry name" value="Ribosomal_bL9/RNase_H1_N"/>
</dbReference>
<dbReference type="AlphaFoldDB" id="A0A1D8N3X0"/>
<evidence type="ECO:0000313" key="16">
    <source>
        <dbReference type="Proteomes" id="UP000182444"/>
    </source>
</evidence>
<dbReference type="InterPro" id="IPR037056">
    <property type="entry name" value="RNase_H1_N_sf"/>
</dbReference>
<feature type="domain" description="RNase H type-1" evidence="14">
    <location>
        <begin position="203"/>
        <end position="354"/>
    </location>
</feature>
<keyword evidence="11 12" id="KW-0460">Magnesium</keyword>
<dbReference type="Gene3D" id="3.30.420.10">
    <property type="entry name" value="Ribonuclease H-like superfamily/Ribonuclease H"/>
    <property type="match status" value="1"/>
</dbReference>
<sequence length="369" mass="41489">MAKKYYAVKAGRKPGIYNSFAECDKQTERFPGAEWKGFDDYDKAQEYMSWIGDAGLSTRMLVQLVQDTTADIHLFKINVAVKTDALEAALKNLEVTQRDLEAAQRDLEAAQNQLQEAELDLRVAQKKIQAANSQKNGGQMFFVCENLIFDQEREAMRSAAQKFLPIESFLSLEEAIGYVEEETDYALVFPPEQRGLHYSNSDGDIINQIFTDGACSRNGQKDAVAGFGLYLGENHKENLSGRVYGSPQTNQRAELTAILHAYCICASKLSDGRLYEIYTDSSYAIDCLTKWHIAWERNGWRNRGGEPVANQDVIKRILTLKAESTNCIGLKKVEAHGSSEGNKQADRLARQGVTAKNLFENIPNWFLNR</sequence>
<dbReference type="SUPFAM" id="SSF53098">
    <property type="entry name" value="Ribonuclease H-like"/>
    <property type="match status" value="1"/>
</dbReference>
<dbReference type="CDD" id="cd09280">
    <property type="entry name" value="RNase_HI_eukaryote_like"/>
    <property type="match status" value="1"/>
</dbReference>
<keyword evidence="9 12" id="KW-0255">Endonuclease</keyword>
<evidence type="ECO:0000256" key="8">
    <source>
        <dbReference type="ARBA" id="ARBA00022723"/>
    </source>
</evidence>
<evidence type="ECO:0000256" key="11">
    <source>
        <dbReference type="ARBA" id="ARBA00022842"/>
    </source>
</evidence>